<dbReference type="EMBL" id="JAWDGP010001628">
    <property type="protein sequence ID" value="KAK3789771.1"/>
    <property type="molecule type" value="Genomic_DNA"/>
</dbReference>
<dbReference type="Proteomes" id="UP001283361">
    <property type="component" value="Unassembled WGS sequence"/>
</dbReference>
<accession>A0AAE1AMC0</accession>
<keyword evidence="2" id="KW-1185">Reference proteome</keyword>
<gene>
    <name evidence="1" type="ORF">RRG08_036064</name>
</gene>
<evidence type="ECO:0000313" key="2">
    <source>
        <dbReference type="Proteomes" id="UP001283361"/>
    </source>
</evidence>
<comment type="caution">
    <text evidence="1">The sequence shown here is derived from an EMBL/GenBank/DDBJ whole genome shotgun (WGS) entry which is preliminary data.</text>
</comment>
<dbReference type="AlphaFoldDB" id="A0AAE1AMC0"/>
<proteinExistence type="predicted"/>
<sequence length="129" mass="14881">MAQWNLHHTCIENNSVHWLPKRITRRNLCIACNCLLWNTDAHKQCGGCMKAEVEYCFRYWSPPRFSINTILDTGLHPGFPSQDITSAIGSEHCARLAKVKRVMRIREALRTPEALNNTRMTCRVEKAVK</sequence>
<organism evidence="1 2">
    <name type="scientific">Elysia crispata</name>
    <name type="common">lettuce slug</name>
    <dbReference type="NCBI Taxonomy" id="231223"/>
    <lineage>
        <taxon>Eukaryota</taxon>
        <taxon>Metazoa</taxon>
        <taxon>Spiralia</taxon>
        <taxon>Lophotrochozoa</taxon>
        <taxon>Mollusca</taxon>
        <taxon>Gastropoda</taxon>
        <taxon>Heterobranchia</taxon>
        <taxon>Euthyneura</taxon>
        <taxon>Panpulmonata</taxon>
        <taxon>Sacoglossa</taxon>
        <taxon>Placobranchoidea</taxon>
        <taxon>Plakobranchidae</taxon>
        <taxon>Elysia</taxon>
    </lineage>
</organism>
<name>A0AAE1AMC0_9GAST</name>
<protein>
    <submittedName>
        <fullName evidence="1">Uncharacterized protein</fullName>
    </submittedName>
</protein>
<reference evidence="1" key="1">
    <citation type="journal article" date="2023" name="G3 (Bethesda)">
        <title>A reference genome for the long-term kleptoplast-retaining sea slug Elysia crispata morphotype clarki.</title>
        <authorList>
            <person name="Eastman K.E."/>
            <person name="Pendleton A.L."/>
            <person name="Shaikh M.A."/>
            <person name="Suttiyut T."/>
            <person name="Ogas R."/>
            <person name="Tomko P."/>
            <person name="Gavelis G."/>
            <person name="Widhalm J.R."/>
            <person name="Wisecaver J.H."/>
        </authorList>
    </citation>
    <scope>NUCLEOTIDE SEQUENCE</scope>
    <source>
        <strain evidence="1">ECLA1</strain>
    </source>
</reference>
<evidence type="ECO:0000313" key="1">
    <source>
        <dbReference type="EMBL" id="KAK3789771.1"/>
    </source>
</evidence>